<feature type="compositionally biased region" description="Gly residues" evidence="1">
    <location>
        <begin position="136"/>
        <end position="145"/>
    </location>
</feature>
<protein>
    <submittedName>
        <fullName evidence="3">Uncharacterized protein</fullName>
    </submittedName>
</protein>
<reference evidence="4" key="2">
    <citation type="submission" date="2015-01" db="EMBL/GenBank/DDBJ databases">
        <title>Evolutionary Origins and Diversification of the Mycorrhizal Mutualists.</title>
        <authorList>
            <consortium name="DOE Joint Genome Institute"/>
            <consortium name="Mycorrhizal Genomics Consortium"/>
            <person name="Kohler A."/>
            <person name="Kuo A."/>
            <person name="Nagy L.G."/>
            <person name="Floudas D."/>
            <person name="Copeland A."/>
            <person name="Barry K.W."/>
            <person name="Cichocki N."/>
            <person name="Veneault-Fourrey C."/>
            <person name="LaButti K."/>
            <person name="Lindquist E.A."/>
            <person name="Lipzen A."/>
            <person name="Lundell T."/>
            <person name="Morin E."/>
            <person name="Murat C."/>
            <person name="Riley R."/>
            <person name="Ohm R."/>
            <person name="Sun H."/>
            <person name="Tunlid A."/>
            <person name="Henrissat B."/>
            <person name="Grigoriev I.V."/>
            <person name="Hibbett D.S."/>
            <person name="Martin F."/>
        </authorList>
    </citation>
    <scope>NUCLEOTIDE SEQUENCE [LARGE SCALE GENOMIC DNA]</scope>
    <source>
        <strain evidence="4">h7</strain>
    </source>
</reference>
<name>A0A0C2XJ12_HEBCY</name>
<dbReference type="Proteomes" id="UP000053424">
    <property type="component" value="Unassembled WGS sequence"/>
</dbReference>
<dbReference type="STRING" id="686832.A0A0C2XJ12"/>
<evidence type="ECO:0000313" key="3">
    <source>
        <dbReference type="EMBL" id="KIM37808.1"/>
    </source>
</evidence>
<feature type="chain" id="PRO_5002158927" evidence="2">
    <location>
        <begin position="28"/>
        <end position="309"/>
    </location>
</feature>
<dbReference type="EMBL" id="KN831795">
    <property type="protein sequence ID" value="KIM37808.1"/>
    <property type="molecule type" value="Genomic_DNA"/>
</dbReference>
<accession>A0A0C2XJ12</accession>
<evidence type="ECO:0000313" key="4">
    <source>
        <dbReference type="Proteomes" id="UP000053424"/>
    </source>
</evidence>
<reference evidence="3 4" key="1">
    <citation type="submission" date="2014-04" db="EMBL/GenBank/DDBJ databases">
        <authorList>
            <consortium name="DOE Joint Genome Institute"/>
            <person name="Kuo A."/>
            <person name="Gay G."/>
            <person name="Dore J."/>
            <person name="Kohler A."/>
            <person name="Nagy L.G."/>
            <person name="Floudas D."/>
            <person name="Copeland A."/>
            <person name="Barry K.W."/>
            <person name="Cichocki N."/>
            <person name="Veneault-Fourrey C."/>
            <person name="LaButti K."/>
            <person name="Lindquist E.A."/>
            <person name="Lipzen A."/>
            <person name="Lundell T."/>
            <person name="Morin E."/>
            <person name="Murat C."/>
            <person name="Sun H."/>
            <person name="Tunlid A."/>
            <person name="Henrissat B."/>
            <person name="Grigoriev I.V."/>
            <person name="Hibbett D.S."/>
            <person name="Martin F."/>
            <person name="Nordberg H.P."/>
            <person name="Cantor M.N."/>
            <person name="Hua S.X."/>
        </authorList>
    </citation>
    <scope>NUCLEOTIDE SEQUENCE [LARGE SCALE GENOMIC DNA]</scope>
    <source>
        <strain evidence="4">h7</strain>
    </source>
</reference>
<feature type="signal peptide" evidence="2">
    <location>
        <begin position="1"/>
        <end position="27"/>
    </location>
</feature>
<dbReference type="HOGENOM" id="CLU_900348_0_0_1"/>
<sequence>MLNFASSLSTTLLHLTVIFSCWGRAQSALAENVTIEDADPSILYQPADSWHSSLDACSTCLKLGTTALSYHECSYPLSPDEKGHISSPPKPPTTTAASVPLVTTNPSSITPARISPLSTPTMTGIRESGDDHNGEPTGGRGGPGMRGKRVVRRGVAISRLGLNHTIPADPDITVSFNFTGSALYVFGIQPRGVPTNGAPTNMNLSFTLDNIPSGDFHSLGRPGVTGFNFGVPIFIKRDLKNISHHFIARVGRNSTFLLDYIIYTSVASTTVDRTTTSIDSPTVSPQSSSSSVIDPLVSNFRHLSKSLPP</sequence>
<evidence type="ECO:0000256" key="2">
    <source>
        <dbReference type="SAM" id="SignalP"/>
    </source>
</evidence>
<proteinExistence type="predicted"/>
<organism evidence="3 4">
    <name type="scientific">Hebeloma cylindrosporum</name>
    <dbReference type="NCBI Taxonomy" id="76867"/>
    <lineage>
        <taxon>Eukaryota</taxon>
        <taxon>Fungi</taxon>
        <taxon>Dikarya</taxon>
        <taxon>Basidiomycota</taxon>
        <taxon>Agaricomycotina</taxon>
        <taxon>Agaricomycetes</taxon>
        <taxon>Agaricomycetidae</taxon>
        <taxon>Agaricales</taxon>
        <taxon>Agaricineae</taxon>
        <taxon>Hymenogastraceae</taxon>
        <taxon>Hebeloma</taxon>
    </lineage>
</organism>
<feature type="region of interest" description="Disordered" evidence="1">
    <location>
        <begin position="79"/>
        <end position="147"/>
    </location>
</feature>
<dbReference type="OrthoDB" id="3265715at2759"/>
<keyword evidence="2" id="KW-0732">Signal</keyword>
<gene>
    <name evidence="3" type="ORF">M413DRAFT_256352</name>
</gene>
<dbReference type="AlphaFoldDB" id="A0A0C2XJ12"/>
<feature type="compositionally biased region" description="Polar residues" evidence="1">
    <location>
        <begin position="101"/>
        <end position="122"/>
    </location>
</feature>
<keyword evidence="4" id="KW-1185">Reference proteome</keyword>
<evidence type="ECO:0000256" key="1">
    <source>
        <dbReference type="SAM" id="MobiDB-lite"/>
    </source>
</evidence>